<dbReference type="OrthoDB" id="425534at2759"/>
<dbReference type="AlphaFoldDB" id="A0A0C9V6R3"/>
<dbReference type="Proteomes" id="UP000054279">
    <property type="component" value="Unassembled WGS sequence"/>
</dbReference>
<dbReference type="EMBL" id="KN837128">
    <property type="protein sequence ID" value="KIJ42669.1"/>
    <property type="molecule type" value="Genomic_DNA"/>
</dbReference>
<evidence type="ECO:0000313" key="1">
    <source>
        <dbReference type="EMBL" id="KIJ42669.1"/>
    </source>
</evidence>
<keyword evidence="2" id="KW-1185">Reference proteome</keyword>
<accession>A0A0C9V6R3</accession>
<gene>
    <name evidence="1" type="ORF">M422DRAFT_48110</name>
</gene>
<sequence length="209" mass="23737">MVAISSNTEDSLTELFSVQHFQLFPDNVERLIIDGVVEFSDYYGRWYSNLVDTDKILKYWFDECVAAGPACPMHDDSSEAIAQRVHNVFEGLRAQPLSVFNGSAYGVLEFGPVKKYLFQLLYKPFAGLPPLNHPISFVEQHLRWANHIPSLRGPSTQYHAPYPNSAIFPILIIECTSSYAKRHPYPPFCHFLDNIAAFNPTAVIFSVYD</sequence>
<proteinExistence type="predicted"/>
<organism evidence="1 2">
    <name type="scientific">Sphaerobolus stellatus (strain SS14)</name>
    <dbReference type="NCBI Taxonomy" id="990650"/>
    <lineage>
        <taxon>Eukaryota</taxon>
        <taxon>Fungi</taxon>
        <taxon>Dikarya</taxon>
        <taxon>Basidiomycota</taxon>
        <taxon>Agaricomycotina</taxon>
        <taxon>Agaricomycetes</taxon>
        <taxon>Phallomycetidae</taxon>
        <taxon>Geastrales</taxon>
        <taxon>Sphaerobolaceae</taxon>
        <taxon>Sphaerobolus</taxon>
    </lineage>
</organism>
<protein>
    <submittedName>
        <fullName evidence="1">Uncharacterized protein</fullName>
    </submittedName>
</protein>
<evidence type="ECO:0000313" key="2">
    <source>
        <dbReference type="Proteomes" id="UP000054279"/>
    </source>
</evidence>
<name>A0A0C9V6R3_SPHS4</name>
<dbReference type="HOGENOM" id="CLU_1316154_0_0_1"/>
<reference evidence="1 2" key="1">
    <citation type="submission" date="2014-06" db="EMBL/GenBank/DDBJ databases">
        <title>Evolutionary Origins and Diversification of the Mycorrhizal Mutualists.</title>
        <authorList>
            <consortium name="DOE Joint Genome Institute"/>
            <consortium name="Mycorrhizal Genomics Consortium"/>
            <person name="Kohler A."/>
            <person name="Kuo A."/>
            <person name="Nagy L.G."/>
            <person name="Floudas D."/>
            <person name="Copeland A."/>
            <person name="Barry K.W."/>
            <person name="Cichocki N."/>
            <person name="Veneault-Fourrey C."/>
            <person name="LaButti K."/>
            <person name="Lindquist E.A."/>
            <person name="Lipzen A."/>
            <person name="Lundell T."/>
            <person name="Morin E."/>
            <person name="Murat C."/>
            <person name="Riley R."/>
            <person name="Ohm R."/>
            <person name="Sun H."/>
            <person name="Tunlid A."/>
            <person name="Henrissat B."/>
            <person name="Grigoriev I.V."/>
            <person name="Hibbett D.S."/>
            <person name="Martin F."/>
        </authorList>
    </citation>
    <scope>NUCLEOTIDE SEQUENCE [LARGE SCALE GENOMIC DNA]</scope>
    <source>
        <strain evidence="1 2">SS14</strain>
    </source>
</reference>